<comment type="caution">
    <text evidence="2">The sequence shown here is derived from an EMBL/GenBank/DDBJ whole genome shotgun (WGS) entry which is preliminary data.</text>
</comment>
<feature type="transmembrane region" description="Helical" evidence="1">
    <location>
        <begin position="47"/>
        <end position="68"/>
    </location>
</feature>
<evidence type="ECO:0000313" key="3">
    <source>
        <dbReference type="Proteomes" id="UP000636709"/>
    </source>
</evidence>
<reference evidence="2" key="1">
    <citation type="submission" date="2020-07" db="EMBL/GenBank/DDBJ databases">
        <title>Genome sequence and genetic diversity analysis of an under-domesticated orphan crop, white fonio (Digitaria exilis).</title>
        <authorList>
            <person name="Bennetzen J.L."/>
            <person name="Chen S."/>
            <person name="Ma X."/>
            <person name="Wang X."/>
            <person name="Yssel A.E.J."/>
            <person name="Chaluvadi S.R."/>
            <person name="Johnson M."/>
            <person name="Gangashetty P."/>
            <person name="Hamidou F."/>
            <person name="Sanogo M.D."/>
            <person name="Zwaenepoel A."/>
            <person name="Wallace J."/>
            <person name="Van De Peer Y."/>
            <person name="Van Deynze A."/>
        </authorList>
    </citation>
    <scope>NUCLEOTIDE SEQUENCE</scope>
    <source>
        <tissue evidence="2">Leaves</tissue>
    </source>
</reference>
<dbReference type="Gramene" id="Dexi4B01G0007470.1">
    <property type="protein sequence ID" value="Dexi4B01G0007470.1:cds"/>
    <property type="gene ID" value="Dexi4B01G0007470"/>
</dbReference>
<keyword evidence="3" id="KW-1185">Reference proteome</keyword>
<dbReference type="AlphaFoldDB" id="A0A835F2V6"/>
<keyword evidence="1" id="KW-0812">Transmembrane</keyword>
<dbReference type="EMBL" id="JACEFO010001648">
    <property type="protein sequence ID" value="KAF8726468.1"/>
    <property type="molecule type" value="Genomic_DNA"/>
</dbReference>
<gene>
    <name evidence="2" type="ORF">HU200_019654</name>
</gene>
<organism evidence="2 3">
    <name type="scientific">Digitaria exilis</name>
    <dbReference type="NCBI Taxonomy" id="1010633"/>
    <lineage>
        <taxon>Eukaryota</taxon>
        <taxon>Viridiplantae</taxon>
        <taxon>Streptophyta</taxon>
        <taxon>Embryophyta</taxon>
        <taxon>Tracheophyta</taxon>
        <taxon>Spermatophyta</taxon>
        <taxon>Magnoliopsida</taxon>
        <taxon>Liliopsida</taxon>
        <taxon>Poales</taxon>
        <taxon>Poaceae</taxon>
        <taxon>PACMAD clade</taxon>
        <taxon>Panicoideae</taxon>
        <taxon>Panicodae</taxon>
        <taxon>Paniceae</taxon>
        <taxon>Anthephorinae</taxon>
        <taxon>Digitaria</taxon>
    </lineage>
</organism>
<feature type="transmembrane region" description="Helical" evidence="1">
    <location>
        <begin position="88"/>
        <end position="110"/>
    </location>
</feature>
<dbReference type="Proteomes" id="UP000636709">
    <property type="component" value="Unassembled WGS sequence"/>
</dbReference>
<feature type="transmembrane region" description="Helical" evidence="1">
    <location>
        <begin position="7"/>
        <end position="27"/>
    </location>
</feature>
<proteinExistence type="predicted"/>
<name>A0A835F2V6_9POAL</name>
<evidence type="ECO:0000256" key="1">
    <source>
        <dbReference type="SAM" id="Phobius"/>
    </source>
</evidence>
<accession>A0A835F2V6</accession>
<evidence type="ECO:0000313" key="2">
    <source>
        <dbReference type="EMBL" id="KAF8726468.1"/>
    </source>
</evidence>
<dbReference type="Gramene" id="Dexi4A01G0007150.1">
    <property type="protein sequence ID" value="Dexi4A01G0007150.1:cds"/>
    <property type="gene ID" value="Dexi4A01G0007150"/>
</dbReference>
<protein>
    <submittedName>
        <fullName evidence="2">Uncharacterized protein</fullName>
    </submittedName>
</protein>
<sequence>MAASVTAAARLALAVALGCAYILAPILESLDGDGVSPCRRSPVLDAAASVVLVTLPITYLLGVVLVYLHVTPAPPPLPQGVSRRLAGLASALVAVLAVALVAFCLLRAGVSPPGCAGQ</sequence>
<keyword evidence="1" id="KW-0472">Membrane</keyword>
<keyword evidence="1" id="KW-1133">Transmembrane helix</keyword>